<feature type="compositionally biased region" description="Low complexity" evidence="1">
    <location>
        <begin position="410"/>
        <end position="432"/>
    </location>
</feature>
<proteinExistence type="predicted"/>
<dbReference type="EMBL" id="JACBKZ010000014">
    <property type="protein sequence ID" value="KAF5931802.1"/>
    <property type="molecule type" value="Genomic_DNA"/>
</dbReference>
<evidence type="ECO:0000259" key="2">
    <source>
        <dbReference type="Pfam" id="PF10536"/>
    </source>
</evidence>
<evidence type="ECO:0000313" key="3">
    <source>
        <dbReference type="EMBL" id="KAF5931802.1"/>
    </source>
</evidence>
<feature type="compositionally biased region" description="Acidic residues" evidence="1">
    <location>
        <begin position="586"/>
        <end position="595"/>
    </location>
</feature>
<dbReference type="PANTHER" id="PTHR46033">
    <property type="entry name" value="PROTEIN MAIN-LIKE 2"/>
    <property type="match status" value="1"/>
</dbReference>
<accession>A0A7J7FTZ5</accession>
<organism evidence="3 4">
    <name type="scientific">Camellia sinensis</name>
    <name type="common">Tea plant</name>
    <name type="synonym">Thea sinensis</name>
    <dbReference type="NCBI Taxonomy" id="4442"/>
    <lineage>
        <taxon>Eukaryota</taxon>
        <taxon>Viridiplantae</taxon>
        <taxon>Streptophyta</taxon>
        <taxon>Embryophyta</taxon>
        <taxon>Tracheophyta</taxon>
        <taxon>Spermatophyta</taxon>
        <taxon>Magnoliopsida</taxon>
        <taxon>eudicotyledons</taxon>
        <taxon>Gunneridae</taxon>
        <taxon>Pentapetalae</taxon>
        <taxon>asterids</taxon>
        <taxon>Ericales</taxon>
        <taxon>Theaceae</taxon>
        <taxon>Camellia</taxon>
    </lineage>
</organism>
<comment type="caution">
    <text evidence="3">The sequence shown here is derived from an EMBL/GenBank/DDBJ whole genome shotgun (WGS) entry which is preliminary data.</text>
</comment>
<sequence length="849" mass="92731">FRDRKCTFLELFQVPGTPILLKICRELGGHVGVMAGQLFGKGEVAGRFPKKEMAGWLEKVADRPFAQIRGQIGNSPHGGGFSGAGDDFDPMTLPPRVRPFIPGRYAPPAHVLPRAVFRHFTGFDERAPGDLLLREPEHHLSHEAREVGSRSVRGYGSTAARDWYAELPEAVRDLVDLAGFGPFCAGLSRCPAKRTLMAALVERWWDTTNSFHFSATGDMTMTPLDFAVLTGLDMRGGSIPYDEDMGEWEAAWMYLLGARLPVDRASGRLWVYVYFPMLGPELEVAVPPMTPYSLITWQPWAPLGDALRFQYSGGLGTSQYKTLLEGPVGRAWFLGERFLRQVWGYLSQDPPAAPPVSMRTTDRLSFQEVVGAMLGSDALLHLEEGDYATYRHIYLMPPLTGARTPMTRPAGMSSSGQARARAAGAPSTSGAGTSRGGGRPVPPIPPTYPHPGWPDMPTELMGWQYGATSPVPIPLEPPMPGHRYVIDPDSPPPPREYVEEVVGLVATLEGMVLRREAQMSIMGVQMPLWSGQPQARPPGPPWGAGPSGPFHGAGPSRPFRGAGPSRPFQGTRGGSVRRRRAHVVEAEPDEEEEEATDRQSETSAEGGALVLVPGVETRLRGIQRTTAPTRMVMAMAMVAESPFCRRGRRGPLITALESTDAAVPYGSEKLNFRGFGLNALFTLSRTPLHLPFLHAAARFWNPVTHVFSFGGQEVCPTLEDFRVLMESESQEEILPQFRFGHAQALGRMCGLTAHDARSLVCNGNWISSFGHDQICPPEGIEYPAAFPVRGAQLARYATAWRTRELLAPAPTFSCTLSGECLDWLNEEAQVGPSLASEASTSSGRGRRDT</sequence>
<feature type="region of interest" description="Disordered" evidence="1">
    <location>
        <begin position="830"/>
        <end position="849"/>
    </location>
</feature>
<feature type="non-terminal residue" evidence="3">
    <location>
        <position position="849"/>
    </location>
</feature>
<keyword evidence="4" id="KW-1185">Reference proteome</keyword>
<dbReference type="InterPro" id="IPR044824">
    <property type="entry name" value="MAIN-like"/>
</dbReference>
<evidence type="ECO:0000256" key="1">
    <source>
        <dbReference type="SAM" id="MobiDB-lite"/>
    </source>
</evidence>
<gene>
    <name evidence="3" type="ORF">HYC85_027973</name>
</gene>
<reference evidence="3 4" key="2">
    <citation type="submission" date="2020-07" db="EMBL/GenBank/DDBJ databases">
        <title>Genome assembly of wild tea tree DASZ reveals pedigree and selection history of tea varieties.</title>
        <authorList>
            <person name="Zhang W."/>
        </authorList>
    </citation>
    <scope>NUCLEOTIDE SEQUENCE [LARGE SCALE GENOMIC DNA]</scope>
    <source>
        <strain evidence="4">cv. G240</strain>
        <tissue evidence="3">Leaf</tissue>
    </source>
</reference>
<name>A0A7J7FTZ5_CAMSI</name>
<dbReference type="InterPro" id="IPR019557">
    <property type="entry name" value="AminoTfrase-like_pln_mobile"/>
</dbReference>
<feature type="region of interest" description="Disordered" evidence="1">
    <location>
        <begin position="407"/>
        <end position="452"/>
    </location>
</feature>
<evidence type="ECO:0000313" key="4">
    <source>
        <dbReference type="Proteomes" id="UP000593564"/>
    </source>
</evidence>
<reference evidence="4" key="1">
    <citation type="journal article" date="2020" name="Nat. Commun.">
        <title>Genome assembly of wild tea tree DASZ reveals pedigree and selection history of tea varieties.</title>
        <authorList>
            <person name="Zhang W."/>
            <person name="Zhang Y."/>
            <person name="Qiu H."/>
            <person name="Guo Y."/>
            <person name="Wan H."/>
            <person name="Zhang X."/>
            <person name="Scossa F."/>
            <person name="Alseekh S."/>
            <person name="Zhang Q."/>
            <person name="Wang P."/>
            <person name="Xu L."/>
            <person name="Schmidt M.H."/>
            <person name="Jia X."/>
            <person name="Li D."/>
            <person name="Zhu A."/>
            <person name="Guo F."/>
            <person name="Chen W."/>
            <person name="Ni D."/>
            <person name="Usadel B."/>
            <person name="Fernie A.R."/>
            <person name="Wen W."/>
        </authorList>
    </citation>
    <scope>NUCLEOTIDE SEQUENCE [LARGE SCALE GENOMIC DNA]</scope>
    <source>
        <strain evidence="4">cv. G240</strain>
    </source>
</reference>
<dbReference type="Proteomes" id="UP000593564">
    <property type="component" value="Unassembled WGS sequence"/>
</dbReference>
<dbReference type="PANTHER" id="PTHR46033:SF8">
    <property type="entry name" value="PROTEIN MAINTENANCE OF MERISTEMS-LIKE"/>
    <property type="match status" value="1"/>
</dbReference>
<feature type="compositionally biased region" description="Pro residues" evidence="1">
    <location>
        <begin position="440"/>
        <end position="452"/>
    </location>
</feature>
<protein>
    <recommendedName>
        <fullName evidence="2">Aminotransferase-like plant mobile domain-containing protein</fullName>
    </recommendedName>
</protein>
<dbReference type="Pfam" id="PF10536">
    <property type="entry name" value="PMD"/>
    <property type="match status" value="1"/>
</dbReference>
<dbReference type="GO" id="GO:0010073">
    <property type="term" value="P:meristem maintenance"/>
    <property type="evidence" value="ECO:0007669"/>
    <property type="project" value="InterPro"/>
</dbReference>
<feature type="region of interest" description="Disordered" evidence="1">
    <location>
        <begin position="530"/>
        <end position="606"/>
    </location>
</feature>
<dbReference type="AlphaFoldDB" id="A0A7J7FTZ5"/>
<feature type="domain" description="Aminotransferase-like plant mobile" evidence="2">
    <location>
        <begin position="193"/>
        <end position="258"/>
    </location>
</feature>